<dbReference type="GO" id="GO:0007017">
    <property type="term" value="P:microtubule-based process"/>
    <property type="evidence" value="ECO:0007669"/>
    <property type="project" value="InterPro"/>
</dbReference>
<comment type="function">
    <text evidence="8">Acts as one of several non-catalytic accessory components of the cytoplasmic dynein complex that are thought to be involved in linking dynein to cargos and to adapter proteins that regulate dynein function. Cytoplasmic dynein 1 acts as a motor for the intracellular retrograde motility of vesicles and organelles along microtubules. May play a role in changing or maintaining the spatial distribution of cytoskeletal structures. Also a component of the nuclear pore complex.</text>
</comment>
<organism evidence="9 10">
    <name type="scientific">Powellomyces hirtus</name>
    <dbReference type="NCBI Taxonomy" id="109895"/>
    <lineage>
        <taxon>Eukaryota</taxon>
        <taxon>Fungi</taxon>
        <taxon>Fungi incertae sedis</taxon>
        <taxon>Chytridiomycota</taxon>
        <taxon>Chytridiomycota incertae sedis</taxon>
        <taxon>Chytridiomycetes</taxon>
        <taxon>Spizellomycetales</taxon>
        <taxon>Powellomycetaceae</taxon>
        <taxon>Powellomyces</taxon>
    </lineage>
</organism>
<dbReference type="FunFam" id="3.30.740.10:FF:000001">
    <property type="entry name" value="Dynein light chain"/>
    <property type="match status" value="1"/>
</dbReference>
<keyword evidence="4" id="KW-0493">Microtubule</keyword>
<dbReference type="CDD" id="cd21452">
    <property type="entry name" value="DLC-like_DYNLL1_DYNLL2"/>
    <property type="match status" value="1"/>
</dbReference>
<evidence type="ECO:0000256" key="6">
    <source>
        <dbReference type="ARBA" id="ARBA00023175"/>
    </source>
</evidence>
<accession>A0A507DNY9</accession>
<evidence type="ECO:0000256" key="7">
    <source>
        <dbReference type="ARBA" id="ARBA00023212"/>
    </source>
</evidence>
<keyword evidence="6" id="KW-0505">Motor protein</keyword>
<keyword evidence="3" id="KW-0963">Cytoplasm</keyword>
<keyword evidence="10" id="KW-1185">Reference proteome</keyword>
<dbReference type="PANTHER" id="PTHR11886:SF35">
    <property type="entry name" value="DYNEIN LIGHT CHAIN"/>
    <property type="match status" value="1"/>
</dbReference>
<dbReference type="InterPro" id="IPR037177">
    <property type="entry name" value="DLC_sf"/>
</dbReference>
<keyword evidence="7" id="KW-0206">Cytoskeleton</keyword>
<dbReference type="InterPro" id="IPR001372">
    <property type="entry name" value="Dynein_light_chain_typ-1/2"/>
</dbReference>
<comment type="subcellular location">
    <subcellularLocation>
        <location evidence="1">Cytoplasm</location>
        <location evidence="1">Cytoskeleton</location>
    </subcellularLocation>
</comment>
<gene>
    <name evidence="9" type="ORF">PhCBS80983_g06320</name>
</gene>
<comment type="similarity">
    <text evidence="2">Belongs to the dynein light chain family.</text>
</comment>
<dbReference type="SUPFAM" id="SSF54648">
    <property type="entry name" value="DLC"/>
    <property type="match status" value="1"/>
</dbReference>
<reference evidence="9 10" key="1">
    <citation type="journal article" date="2019" name="Sci. Rep.">
        <title>Comparative genomics of chytrid fungi reveal insights into the obligate biotrophic and pathogenic lifestyle of Synchytrium endobioticum.</title>
        <authorList>
            <person name="van de Vossenberg B.T.L.H."/>
            <person name="Warris S."/>
            <person name="Nguyen H.D.T."/>
            <person name="van Gent-Pelzer M.P.E."/>
            <person name="Joly D.L."/>
            <person name="van de Geest H.C."/>
            <person name="Bonants P.J.M."/>
            <person name="Smith D.S."/>
            <person name="Levesque C.A."/>
            <person name="van der Lee T.A.J."/>
        </authorList>
    </citation>
    <scope>NUCLEOTIDE SEQUENCE [LARGE SCALE GENOMIC DNA]</scope>
    <source>
        <strain evidence="9 10">CBS 809.83</strain>
    </source>
</reference>
<dbReference type="AlphaFoldDB" id="A0A507DNY9"/>
<evidence type="ECO:0000256" key="3">
    <source>
        <dbReference type="ARBA" id="ARBA00022490"/>
    </source>
</evidence>
<dbReference type="Gene3D" id="3.30.740.10">
    <property type="entry name" value="Protein Inhibitor Of Neuronal Nitric Oxide Synthase"/>
    <property type="match status" value="1"/>
</dbReference>
<comment type="caution">
    <text evidence="9">The sequence shown here is derived from an EMBL/GenBank/DDBJ whole genome shotgun (WGS) entry which is preliminary data.</text>
</comment>
<protein>
    <recommendedName>
        <fullName evidence="11">Dynein light chain</fullName>
    </recommendedName>
</protein>
<evidence type="ECO:0000256" key="4">
    <source>
        <dbReference type="ARBA" id="ARBA00022701"/>
    </source>
</evidence>
<sequence>MSDRNAVIKKAYMSEEMQQDAVNCATQAMEKYNIETDIAAFIKQKFDKKYNPIWHCIVGRRFGSYVTYETKHFIYFYLGKIAILLFKKAQTNEALPQCNVSFPMLVINAGMPSFQRHRDKKDPALGWCAIVPLGDFTDGDFGLPNLNLRLNVRARDILFLRPYALEHFVYPCKGSWYSLVFVMHQAIIDSATGN</sequence>
<dbReference type="GO" id="GO:0045505">
    <property type="term" value="F:dynein intermediate chain binding"/>
    <property type="evidence" value="ECO:0007669"/>
    <property type="project" value="TreeGrafter"/>
</dbReference>
<dbReference type="GO" id="GO:0005868">
    <property type="term" value="C:cytoplasmic dynein complex"/>
    <property type="evidence" value="ECO:0007669"/>
    <property type="project" value="TreeGrafter"/>
</dbReference>
<keyword evidence="5" id="KW-0243">Dynein</keyword>
<evidence type="ECO:0000256" key="2">
    <source>
        <dbReference type="ARBA" id="ARBA00010156"/>
    </source>
</evidence>
<dbReference type="Pfam" id="PF01221">
    <property type="entry name" value="Dynein_light"/>
    <property type="match status" value="1"/>
</dbReference>
<evidence type="ECO:0000256" key="8">
    <source>
        <dbReference type="ARBA" id="ARBA00055833"/>
    </source>
</evidence>
<evidence type="ECO:0000313" key="9">
    <source>
        <dbReference type="EMBL" id="TPX53313.1"/>
    </source>
</evidence>
<dbReference type="GO" id="GO:0005874">
    <property type="term" value="C:microtubule"/>
    <property type="evidence" value="ECO:0007669"/>
    <property type="project" value="UniProtKB-KW"/>
</dbReference>
<dbReference type="InterPro" id="IPR019763">
    <property type="entry name" value="Dynein_light_1/2_CS"/>
</dbReference>
<dbReference type="EMBL" id="QEAQ01000233">
    <property type="protein sequence ID" value="TPX53313.1"/>
    <property type="molecule type" value="Genomic_DNA"/>
</dbReference>
<evidence type="ECO:0000256" key="5">
    <source>
        <dbReference type="ARBA" id="ARBA00023017"/>
    </source>
</evidence>
<evidence type="ECO:0008006" key="11">
    <source>
        <dbReference type="Google" id="ProtNLM"/>
    </source>
</evidence>
<dbReference type="PROSITE" id="PS01239">
    <property type="entry name" value="DYNEIN_LIGHT_1"/>
    <property type="match status" value="1"/>
</dbReference>
<name>A0A507DNY9_9FUNG</name>
<dbReference type="PANTHER" id="PTHR11886">
    <property type="entry name" value="DYNEIN LIGHT CHAIN"/>
    <property type="match status" value="1"/>
</dbReference>
<dbReference type="Proteomes" id="UP000318582">
    <property type="component" value="Unassembled WGS sequence"/>
</dbReference>
<dbReference type="STRING" id="109895.A0A507DNY9"/>
<dbReference type="SMART" id="SM01375">
    <property type="entry name" value="Dynein_light"/>
    <property type="match status" value="1"/>
</dbReference>
<evidence type="ECO:0000256" key="1">
    <source>
        <dbReference type="ARBA" id="ARBA00004245"/>
    </source>
</evidence>
<evidence type="ECO:0000313" key="10">
    <source>
        <dbReference type="Proteomes" id="UP000318582"/>
    </source>
</evidence>
<proteinExistence type="inferred from homology"/>